<evidence type="ECO:0000256" key="6">
    <source>
        <dbReference type="ARBA" id="ARBA00022857"/>
    </source>
</evidence>
<dbReference type="PANTHER" id="PTHR48106:SF8">
    <property type="entry name" value="OS02G0805600 PROTEIN"/>
    <property type="match status" value="1"/>
</dbReference>
<evidence type="ECO:0000256" key="2">
    <source>
        <dbReference type="ARBA" id="ARBA00022475"/>
    </source>
</evidence>
<dbReference type="Proteomes" id="UP000601435">
    <property type="component" value="Unassembled WGS sequence"/>
</dbReference>
<evidence type="ECO:0000256" key="1">
    <source>
        <dbReference type="ARBA" id="ARBA00004377"/>
    </source>
</evidence>
<evidence type="ECO:0000256" key="8">
    <source>
        <dbReference type="ARBA" id="ARBA00023002"/>
    </source>
</evidence>
<dbReference type="PANTHER" id="PTHR48106">
    <property type="entry name" value="QUINONE OXIDOREDUCTASE PIG3-RELATED"/>
    <property type="match status" value="1"/>
</dbReference>
<dbReference type="InterPro" id="IPR054402">
    <property type="entry name" value="Tt1218-like_dom"/>
</dbReference>
<evidence type="ECO:0000256" key="4">
    <source>
        <dbReference type="ARBA" id="ARBA00022519"/>
    </source>
</evidence>
<name>A0A812PQL0_9DINO</name>
<dbReference type="Gene3D" id="3.90.180.10">
    <property type="entry name" value="Medium-chain alcohol dehydrogenases, catalytic domain"/>
    <property type="match status" value="1"/>
</dbReference>
<dbReference type="InterPro" id="IPR013149">
    <property type="entry name" value="ADH-like_C"/>
</dbReference>
<comment type="caution">
    <text evidence="12">The sequence shown here is derived from an EMBL/GenBank/DDBJ whole genome shotgun (WGS) entry which is preliminary data.</text>
</comment>
<evidence type="ECO:0000256" key="9">
    <source>
        <dbReference type="ARBA" id="ARBA00023136"/>
    </source>
</evidence>
<dbReference type="Gene3D" id="3.40.50.720">
    <property type="entry name" value="NAD(P)-binding Rossmann-like Domain"/>
    <property type="match status" value="1"/>
</dbReference>
<dbReference type="GO" id="GO:0005886">
    <property type="term" value="C:plasma membrane"/>
    <property type="evidence" value="ECO:0007669"/>
    <property type="project" value="UniProtKB-SubCell"/>
</dbReference>
<dbReference type="Pfam" id="PF16732">
    <property type="entry name" value="ComP_DUS"/>
    <property type="match status" value="1"/>
</dbReference>
<keyword evidence="3" id="KW-0488">Methylation</keyword>
<dbReference type="SMART" id="SM00829">
    <property type="entry name" value="PKS_ER"/>
    <property type="match status" value="1"/>
</dbReference>
<dbReference type="Pfam" id="PF12019">
    <property type="entry name" value="GspH"/>
    <property type="match status" value="1"/>
</dbReference>
<dbReference type="GO" id="GO:0070402">
    <property type="term" value="F:NADPH binding"/>
    <property type="evidence" value="ECO:0007669"/>
    <property type="project" value="TreeGrafter"/>
</dbReference>
<keyword evidence="7 10" id="KW-1133">Transmembrane helix</keyword>
<evidence type="ECO:0000256" key="7">
    <source>
        <dbReference type="ARBA" id="ARBA00022989"/>
    </source>
</evidence>
<reference evidence="12" key="1">
    <citation type="submission" date="2021-02" db="EMBL/GenBank/DDBJ databases">
        <authorList>
            <person name="Dougan E. K."/>
            <person name="Rhodes N."/>
            <person name="Thang M."/>
            <person name="Chan C."/>
        </authorList>
    </citation>
    <scope>NUCLEOTIDE SEQUENCE</scope>
</reference>
<dbReference type="SUPFAM" id="SSF54523">
    <property type="entry name" value="Pili subunits"/>
    <property type="match status" value="2"/>
</dbReference>
<feature type="transmembrane region" description="Helical" evidence="10">
    <location>
        <begin position="616"/>
        <end position="636"/>
    </location>
</feature>
<dbReference type="CDD" id="cd05276">
    <property type="entry name" value="p53_inducible_oxidoreductase"/>
    <property type="match status" value="1"/>
</dbReference>
<dbReference type="SUPFAM" id="SSF50129">
    <property type="entry name" value="GroES-like"/>
    <property type="match status" value="1"/>
</dbReference>
<dbReference type="Gene3D" id="3.30.700.10">
    <property type="entry name" value="Glycoprotein, Type 4 Pilin"/>
    <property type="match status" value="1"/>
</dbReference>
<accession>A0A812PQL0</accession>
<evidence type="ECO:0000256" key="5">
    <source>
        <dbReference type="ARBA" id="ARBA00022692"/>
    </source>
</evidence>
<gene>
    <name evidence="12" type="primary">TP53I3</name>
    <name evidence="12" type="ORF">SNEC2469_LOCUS9753</name>
</gene>
<dbReference type="NCBIfam" id="TIGR02532">
    <property type="entry name" value="IV_pilin_GFxxxE"/>
    <property type="match status" value="3"/>
</dbReference>
<dbReference type="Pfam" id="PF22150">
    <property type="entry name" value="Tt1218-like"/>
    <property type="match status" value="1"/>
</dbReference>
<keyword evidence="8" id="KW-0560">Oxidoreductase</keyword>
<evidence type="ECO:0000313" key="12">
    <source>
        <dbReference type="EMBL" id="CAE7366424.1"/>
    </source>
</evidence>
<dbReference type="Gene3D" id="3.55.40.10">
    <property type="entry name" value="minor pseudopilin epsh domain"/>
    <property type="match status" value="1"/>
</dbReference>
<dbReference type="OrthoDB" id="3509362at2759"/>
<dbReference type="GO" id="GO:0016651">
    <property type="term" value="F:oxidoreductase activity, acting on NAD(P)H"/>
    <property type="evidence" value="ECO:0007669"/>
    <property type="project" value="TreeGrafter"/>
</dbReference>
<keyword evidence="6" id="KW-0521">NADP</keyword>
<dbReference type="SUPFAM" id="SSF51735">
    <property type="entry name" value="NAD(P)-binding Rossmann-fold domains"/>
    <property type="match status" value="1"/>
</dbReference>
<dbReference type="Pfam" id="PF08240">
    <property type="entry name" value="ADH_N"/>
    <property type="match status" value="1"/>
</dbReference>
<dbReference type="InterPro" id="IPR020843">
    <property type="entry name" value="ER"/>
</dbReference>
<dbReference type="InterPro" id="IPR032092">
    <property type="entry name" value="PilW"/>
</dbReference>
<dbReference type="NCBIfam" id="TIGR02824">
    <property type="entry name" value="quinone_pig3"/>
    <property type="match status" value="1"/>
</dbReference>
<sequence>MRAIQIENGQLTWSTAPDVVCGVGEVQIQVHASAVNRADLLQATGGYPPPPGASPILGLECAGVVMAVGEGVQRVSAGDRVCALLAGGGYAEQVVVPAGQVLPVPAGLSFNEAAALPEVFATAYLNLYMEAGLKSQEKVILHAGASGVGTAAIQLLACSQNPCFVTAGSAEKIEQCTALGAEAGFDRHQGSFLEAAQQWAGTAGVDVILDPVGAQYLADNLTVLGSGGRLVLIGLMGGMQAETNLALMMMKRLRIIGSTLRARPIPEKAAIMDQLLKNVWPDIEKGRIKPIIETVIPLHEAQKAHELVAANNTVGKIGFKCMKSQGFTLVELLVALAIFAIISALAIPQYTAFTERGFRTEVTSDLLNCAQAMERFNATEFTYVGTNPGGDDTALDAGICTPLSAPSGRYAITAVTTADTFVLTATPGGSIAGTGVITLDQIGNRTWDENNDGAISGTEADWNEGFTIIELLVALTIAAVMMAFALPAFNDFTVQRQMTANVNQFISAISYARSEATRLGGDVSLQSVDAADNANEWGPGFCVTAGDPGNCDAPLRVFALEGTVTLNAQGVDLNNEPTMTFNSRGLLQDELAGTLELCGADADDARTAAGFSLVELLVAVLIMGVGVLGVTGLQMVSLQNNRDALLRSEALQSAYDIMDRMRVNAAGNYDGVDYGDAPAAPTNCFTSTCTTAQMAAFDIAVWQCGLGLYNAEAECVTLRDGEILPVVADQPGLPDGEGSIDIDAGMTTVTIRWTSFDGTQEEITVESQQCLVIIAGIVQLFVGNSRTYEIVTAQSRLQENARYSFDFITQAARDAGYFGCAPEDDFVINGLVGNWNQIPEYDLSRPLDGFDANGDGTYTPTDLLTLPRTEGATNLNVHIAGNGIDGTTLTPAADVVIFRSVEQPVARLNAVLQSDAEPEVFTPGGEPEFAVNDVVVVSDCEQAAMFNVTGVSVTGDVTTLSRADGTGFFNNTTSVTTLGGDTLPAASPPPLSVLGRSYGGATTVGRVQTTIFFIAPSAIANEAGDNINALWRKVGSAAPVELVQGVEDMQVFYGVDTTNDGNPNVNRYLTIDNVADINSVVAVRVRLDITSPDAILRQDGTRDRLRRTFSKTISIRNAGV</sequence>
<comment type="subcellular location">
    <subcellularLocation>
        <location evidence="1">Cell inner membrane</location>
        <topology evidence="1">Single-pass membrane protein</topology>
    </subcellularLocation>
</comment>
<dbReference type="Pfam" id="PF00107">
    <property type="entry name" value="ADH_zinc_N"/>
    <property type="match status" value="1"/>
</dbReference>
<dbReference type="InterPro" id="IPR036291">
    <property type="entry name" value="NAD(P)-bd_dom_sf"/>
</dbReference>
<dbReference type="EMBL" id="CAJNJA010015696">
    <property type="protein sequence ID" value="CAE7366424.1"/>
    <property type="molecule type" value="Genomic_DNA"/>
</dbReference>
<dbReference type="InterPro" id="IPR031982">
    <property type="entry name" value="PilE-like"/>
</dbReference>
<keyword evidence="13" id="KW-1185">Reference proteome</keyword>
<keyword evidence="4" id="KW-0997">Cell inner membrane</keyword>
<dbReference type="PROSITE" id="PS00409">
    <property type="entry name" value="PROKAR_NTER_METHYL"/>
    <property type="match status" value="1"/>
</dbReference>
<proteinExistence type="predicted"/>
<evidence type="ECO:0000313" key="13">
    <source>
        <dbReference type="Proteomes" id="UP000601435"/>
    </source>
</evidence>
<keyword evidence="5 10" id="KW-0812">Transmembrane</keyword>
<dbReference type="InterPro" id="IPR013362">
    <property type="entry name" value="Pilus_4_PilV"/>
</dbReference>
<evidence type="ECO:0000256" key="10">
    <source>
        <dbReference type="SAM" id="Phobius"/>
    </source>
</evidence>
<feature type="transmembrane region" description="Helical" evidence="10">
    <location>
        <begin position="466"/>
        <end position="489"/>
    </location>
</feature>
<dbReference type="Pfam" id="PF07963">
    <property type="entry name" value="N_methyl"/>
    <property type="match status" value="3"/>
</dbReference>
<dbReference type="InterPro" id="IPR013154">
    <property type="entry name" value="ADH-like_N"/>
</dbReference>
<organism evidence="12 13">
    <name type="scientific">Symbiodinium necroappetens</name>
    <dbReference type="NCBI Taxonomy" id="1628268"/>
    <lineage>
        <taxon>Eukaryota</taxon>
        <taxon>Sar</taxon>
        <taxon>Alveolata</taxon>
        <taxon>Dinophyceae</taxon>
        <taxon>Suessiales</taxon>
        <taxon>Symbiodiniaceae</taxon>
        <taxon>Symbiodinium</taxon>
    </lineage>
</organism>
<dbReference type="InterPro" id="IPR022346">
    <property type="entry name" value="T2SS_GspH"/>
</dbReference>
<keyword evidence="9 10" id="KW-0472">Membrane</keyword>
<dbReference type="InterPro" id="IPR045584">
    <property type="entry name" value="Pilin-like"/>
</dbReference>
<dbReference type="NCBIfam" id="TIGR02523">
    <property type="entry name" value="type_IV_pilV"/>
    <property type="match status" value="1"/>
</dbReference>
<evidence type="ECO:0000256" key="3">
    <source>
        <dbReference type="ARBA" id="ARBA00022481"/>
    </source>
</evidence>
<dbReference type="InterPro" id="IPR011032">
    <property type="entry name" value="GroES-like_sf"/>
</dbReference>
<dbReference type="InterPro" id="IPR012902">
    <property type="entry name" value="N_methyl_site"/>
</dbReference>
<feature type="transmembrane region" description="Helical" evidence="10">
    <location>
        <begin position="326"/>
        <end position="347"/>
    </location>
</feature>
<evidence type="ECO:0000259" key="11">
    <source>
        <dbReference type="SMART" id="SM00829"/>
    </source>
</evidence>
<dbReference type="AlphaFoldDB" id="A0A812PQL0"/>
<protein>
    <submittedName>
        <fullName evidence="12">TP53I3 protein</fullName>
    </submittedName>
</protein>
<dbReference type="InterPro" id="IPR014189">
    <property type="entry name" value="Quinone_OxRdtase_PIG3"/>
</dbReference>
<feature type="domain" description="Enoyl reductase (ER)" evidence="11">
    <location>
        <begin position="9"/>
        <end position="319"/>
    </location>
</feature>
<dbReference type="Pfam" id="PF16074">
    <property type="entry name" value="PilW"/>
    <property type="match status" value="1"/>
</dbReference>
<keyword evidence="2" id="KW-1003">Cell membrane</keyword>